<dbReference type="InterPro" id="IPR016181">
    <property type="entry name" value="Acyl_CoA_acyltransferase"/>
</dbReference>
<dbReference type="Proteomes" id="UP001467690">
    <property type="component" value="Unassembled WGS sequence"/>
</dbReference>
<organism evidence="1 2">
    <name type="scientific">Catenovulum sediminis</name>
    <dbReference type="NCBI Taxonomy" id="1740262"/>
    <lineage>
        <taxon>Bacteria</taxon>
        <taxon>Pseudomonadati</taxon>
        <taxon>Pseudomonadota</taxon>
        <taxon>Gammaproteobacteria</taxon>
        <taxon>Alteromonadales</taxon>
        <taxon>Alteromonadaceae</taxon>
        <taxon>Catenovulum</taxon>
    </lineage>
</organism>
<dbReference type="RefSeq" id="WP_350402366.1">
    <property type="nucleotide sequence ID" value="NZ_JBELOE010000239.1"/>
</dbReference>
<keyword evidence="2" id="KW-1185">Reference proteome</keyword>
<accession>A0ABV1RIY7</accession>
<proteinExistence type="predicted"/>
<protein>
    <submittedName>
        <fullName evidence="1">GNAT family N-acetyltransferase</fullName>
    </submittedName>
</protein>
<dbReference type="Gene3D" id="3.40.630.30">
    <property type="match status" value="1"/>
</dbReference>
<dbReference type="SUPFAM" id="SSF55729">
    <property type="entry name" value="Acyl-CoA N-acyltransferases (Nat)"/>
    <property type="match status" value="1"/>
</dbReference>
<evidence type="ECO:0000313" key="2">
    <source>
        <dbReference type="Proteomes" id="UP001467690"/>
    </source>
</evidence>
<dbReference type="EMBL" id="JBELOE010000239">
    <property type="protein sequence ID" value="MER2492906.1"/>
    <property type="molecule type" value="Genomic_DNA"/>
</dbReference>
<reference evidence="1 2" key="1">
    <citation type="submission" date="2024-06" db="EMBL/GenBank/DDBJ databases">
        <authorList>
            <person name="Chen R.Y."/>
        </authorList>
    </citation>
    <scope>NUCLEOTIDE SEQUENCE [LARGE SCALE GENOMIC DNA]</scope>
    <source>
        <strain evidence="1 2">D2</strain>
    </source>
</reference>
<dbReference type="CDD" id="cd04301">
    <property type="entry name" value="NAT_SF"/>
    <property type="match status" value="1"/>
</dbReference>
<sequence length="207" mass="24061">MENTIEQLSAAYLSGEDINIASSLLYLAYHDDPFFMDCFKHEEEGYEQRLRAAIREELSIFWEQMQPMIGVYDEDDHLLAVACLIEPDSNFSSKRFWHWRLKMMLTAGYLSTKNLIDKEEKVRAAIPYSYYHLLAFVAVHPNHQHHGVGRYLMDAIDSMVTDDEQTDGVGVLVTVPKYERFFDHANYHLIKTIKVGNVDASLMFKEK</sequence>
<gene>
    <name evidence="1" type="ORF">ABS311_13570</name>
</gene>
<name>A0ABV1RIY7_9ALTE</name>
<evidence type="ECO:0000313" key="1">
    <source>
        <dbReference type="EMBL" id="MER2492906.1"/>
    </source>
</evidence>
<comment type="caution">
    <text evidence="1">The sequence shown here is derived from an EMBL/GenBank/DDBJ whole genome shotgun (WGS) entry which is preliminary data.</text>
</comment>